<gene>
    <name evidence="1" type="ORF">HZH66_000273</name>
</gene>
<protein>
    <submittedName>
        <fullName evidence="1">Uncharacterized protein</fullName>
    </submittedName>
</protein>
<name>A0A834NJ69_VESVU</name>
<evidence type="ECO:0000313" key="1">
    <source>
        <dbReference type="EMBL" id="KAF7411377.1"/>
    </source>
</evidence>
<reference evidence="1" key="1">
    <citation type="journal article" date="2020" name="G3 (Bethesda)">
        <title>High-Quality Assemblies for Three Invasive Social Wasps from the &lt;i&gt;Vespula&lt;/i&gt; Genus.</title>
        <authorList>
            <person name="Harrop T.W.R."/>
            <person name="Guhlin J."/>
            <person name="McLaughlin G.M."/>
            <person name="Permina E."/>
            <person name="Stockwell P."/>
            <person name="Gilligan J."/>
            <person name="Le Lec M.F."/>
            <person name="Gruber M.A.M."/>
            <person name="Quinn O."/>
            <person name="Lovegrove M."/>
            <person name="Duncan E.J."/>
            <person name="Remnant E.J."/>
            <person name="Van Eeckhoven J."/>
            <person name="Graham B."/>
            <person name="Knapp R.A."/>
            <person name="Langford K.W."/>
            <person name="Kronenberg Z."/>
            <person name="Press M.O."/>
            <person name="Eacker S.M."/>
            <person name="Wilson-Rankin E.E."/>
            <person name="Purcell J."/>
            <person name="Lester P.J."/>
            <person name="Dearden P.K."/>
        </authorList>
    </citation>
    <scope>NUCLEOTIDE SEQUENCE</scope>
    <source>
        <strain evidence="1">Marl-1</strain>
    </source>
</reference>
<dbReference type="AlphaFoldDB" id="A0A834NJ69"/>
<evidence type="ECO:0000313" key="2">
    <source>
        <dbReference type="Proteomes" id="UP000614350"/>
    </source>
</evidence>
<dbReference type="EMBL" id="JACSEA010000001">
    <property type="protein sequence ID" value="KAF7411377.1"/>
    <property type="molecule type" value="Genomic_DNA"/>
</dbReference>
<organism evidence="1 2">
    <name type="scientific">Vespula vulgaris</name>
    <name type="common">Yellow jacket</name>
    <name type="synonym">Wasp</name>
    <dbReference type="NCBI Taxonomy" id="7454"/>
    <lineage>
        <taxon>Eukaryota</taxon>
        <taxon>Metazoa</taxon>
        <taxon>Ecdysozoa</taxon>
        <taxon>Arthropoda</taxon>
        <taxon>Hexapoda</taxon>
        <taxon>Insecta</taxon>
        <taxon>Pterygota</taxon>
        <taxon>Neoptera</taxon>
        <taxon>Endopterygota</taxon>
        <taxon>Hymenoptera</taxon>
        <taxon>Apocrita</taxon>
        <taxon>Aculeata</taxon>
        <taxon>Vespoidea</taxon>
        <taxon>Vespidae</taxon>
        <taxon>Vespinae</taxon>
        <taxon>Vespula</taxon>
    </lineage>
</organism>
<dbReference type="Proteomes" id="UP000614350">
    <property type="component" value="Unassembled WGS sequence"/>
</dbReference>
<sequence length="205" mass="23557">MKILGTVLAGAAGRFGGCAEGISLYKECHPYTRTLILTTTTNRSQHLKQIYFTFTVLFEDFPFDLQHEISFIDIHTNLYMLQIQRVDNSEGQDSKERRSNMGSSFIRFGRSQSENGIDTETEEVKVDRHPRWKSPDIVIRFGRSDIKNVQPGQFYEEANTLNVIRNELYSICSDMLVAATSGNKDERSYIPRILRFCNTIGERIN</sequence>
<proteinExistence type="predicted"/>
<accession>A0A834NJ69</accession>
<keyword evidence="2" id="KW-1185">Reference proteome</keyword>
<comment type="caution">
    <text evidence="1">The sequence shown here is derived from an EMBL/GenBank/DDBJ whole genome shotgun (WGS) entry which is preliminary data.</text>
</comment>